<dbReference type="GO" id="GO:0016740">
    <property type="term" value="F:transferase activity"/>
    <property type="evidence" value="ECO:0007669"/>
    <property type="project" value="UniProtKB-KW"/>
</dbReference>
<comment type="caution">
    <text evidence="4">The sequence shown here is derived from an EMBL/GenBank/DDBJ whole genome shotgun (WGS) entry which is preliminary data.</text>
</comment>
<dbReference type="Proteomes" id="UP000246145">
    <property type="component" value="Unassembled WGS sequence"/>
</dbReference>
<dbReference type="GO" id="GO:0003989">
    <property type="term" value="F:acetyl-CoA carboxylase activity"/>
    <property type="evidence" value="ECO:0007669"/>
    <property type="project" value="TreeGrafter"/>
</dbReference>
<dbReference type="InterPro" id="IPR011762">
    <property type="entry name" value="COA_CT_N"/>
</dbReference>
<feature type="compositionally biased region" description="Basic and acidic residues" evidence="2">
    <location>
        <begin position="322"/>
        <end position="339"/>
    </location>
</feature>
<dbReference type="NCBIfam" id="NF005530">
    <property type="entry name" value="PRK07189.1"/>
    <property type="match status" value="1"/>
</dbReference>
<evidence type="ECO:0000313" key="5">
    <source>
        <dbReference type="Proteomes" id="UP000246145"/>
    </source>
</evidence>
<dbReference type="PANTHER" id="PTHR42995">
    <property type="entry name" value="ACETYL-COENZYME A CARBOXYLASE CARBOXYL TRANSFERASE SUBUNIT BETA, CHLOROPLASTIC"/>
    <property type="match status" value="1"/>
</dbReference>
<dbReference type="EMBL" id="QEKO01000001">
    <property type="protein sequence ID" value="PVY67722.1"/>
    <property type="molecule type" value="Genomic_DNA"/>
</dbReference>
<dbReference type="NCBIfam" id="TIGR03133">
    <property type="entry name" value="malonate_beta"/>
    <property type="match status" value="1"/>
</dbReference>
<feature type="domain" description="CoA carboxyltransferase N-terminal" evidence="3">
    <location>
        <begin position="1"/>
        <end position="253"/>
    </location>
</feature>
<feature type="compositionally biased region" description="Low complexity" evidence="2">
    <location>
        <begin position="277"/>
        <end position="303"/>
    </location>
</feature>
<name>A0A2U1CPA5_9BURK</name>
<protein>
    <submittedName>
        <fullName evidence="4">Biotin-independent malonate decarboxylase beta subunit/biotin-independent malonate decarboxylase gamma subunit,TIGR03134</fullName>
    </submittedName>
</protein>
<evidence type="ECO:0000256" key="2">
    <source>
        <dbReference type="SAM" id="MobiDB-lite"/>
    </source>
</evidence>
<accession>A0A2U1CPA5</accession>
<dbReference type="AlphaFoldDB" id="A0A2U1CPA5"/>
<organism evidence="4 5">
    <name type="scientific">Pusillimonas noertemannii</name>
    <dbReference type="NCBI Taxonomy" id="305977"/>
    <lineage>
        <taxon>Bacteria</taxon>
        <taxon>Pseudomonadati</taxon>
        <taxon>Pseudomonadota</taxon>
        <taxon>Betaproteobacteria</taxon>
        <taxon>Burkholderiales</taxon>
        <taxon>Alcaligenaceae</taxon>
        <taxon>Pusillimonas</taxon>
    </lineage>
</organism>
<dbReference type="GO" id="GO:0005975">
    <property type="term" value="P:carbohydrate metabolic process"/>
    <property type="evidence" value="ECO:0007669"/>
    <property type="project" value="InterPro"/>
</dbReference>
<gene>
    <name evidence="4" type="ORF">C7440_0105</name>
</gene>
<dbReference type="Pfam" id="PF01039">
    <property type="entry name" value="Carboxyl_trans"/>
    <property type="match status" value="1"/>
</dbReference>
<dbReference type="Gene3D" id="3.90.226.10">
    <property type="entry name" value="2-enoyl-CoA Hydratase, Chain A, domain 1"/>
    <property type="match status" value="2"/>
</dbReference>
<keyword evidence="1" id="KW-0808">Transferase</keyword>
<feature type="compositionally biased region" description="Polar residues" evidence="2">
    <location>
        <begin position="343"/>
        <end position="355"/>
    </location>
</feature>
<dbReference type="STRING" id="1231391.GCA_000308195_01491"/>
<dbReference type="SUPFAM" id="SSF52096">
    <property type="entry name" value="ClpP/crotonase"/>
    <property type="match status" value="2"/>
</dbReference>
<dbReference type="InterPro" id="IPR017556">
    <property type="entry name" value="Malonate_beta"/>
</dbReference>
<evidence type="ECO:0000259" key="3">
    <source>
        <dbReference type="PROSITE" id="PS50980"/>
    </source>
</evidence>
<evidence type="ECO:0000256" key="1">
    <source>
        <dbReference type="ARBA" id="ARBA00022679"/>
    </source>
</evidence>
<dbReference type="Pfam" id="PF06833">
    <property type="entry name" value="MdcE"/>
    <property type="match status" value="1"/>
</dbReference>
<feature type="region of interest" description="Disordered" evidence="2">
    <location>
        <begin position="277"/>
        <end position="360"/>
    </location>
</feature>
<dbReference type="GO" id="GO:0006633">
    <property type="term" value="P:fatty acid biosynthetic process"/>
    <property type="evidence" value="ECO:0007669"/>
    <property type="project" value="TreeGrafter"/>
</dbReference>
<dbReference type="OrthoDB" id="5502755at2"/>
<sequence>MTSSLLQRESFIELDARARALALLDAHSARELLDPFDRIKSPWLPRQGIVAQADDGVVVFKGRIDGRPAVVLAIDGAYQGGSMGEVGGAKIAAALELAVEDNRRGVPTCAVLLLETGGVRLQEANLGLAAIADIHAAMIELRRHQPVVGIIAGPVGCYGGMGIAAGLCSYLIVTREARLGLNGPAVIEQEAGIDELDSHDKPFIWSLTGGEQRHAQGLADEFAADDVVQVRERLLGCLRRGLPSIHRSQQCSGFVHMLAGIEPVPVPEPAEMRSMVRAARGAAPARSGAAAPSASQRSPSSPGRETRGSAADAVGQAIARGRARDPVSGHETEHGEGEPAVRTTGQPFEQASRQAMEQAASRGAAWLGGLTDNAPALAGFPATVRIVDAPLGNEQARYIAVVPDEANRFPRVRNGEMGLEEGWHLARAIRQWCERDLTGAGRASGGATPVDTGGGATAVGVGKDAMAMSAGEGPTAGGGAGKSATDAALRPIVAVLDVPSQAYGRLEEGLGLHQALAAVVDAAAQARLAGHPFIGLIVGKAISGGFLALGCQANRLIALRDPGVQVHAMGKASAARITQRTVEQLETLAAAVPPMAYDIDSYAGLGMLWQTMQARNADQPTVEDLAAARVLLCEAVADIRADARRDLSSRLGAENRSASSRVRERMRELWGE</sequence>
<reference evidence="4 5" key="1">
    <citation type="submission" date="2018-04" db="EMBL/GenBank/DDBJ databases">
        <title>Genomic Encyclopedia of Type Strains, Phase IV (KMG-IV): sequencing the most valuable type-strain genomes for metagenomic binning, comparative biology and taxonomic classification.</title>
        <authorList>
            <person name="Goeker M."/>
        </authorList>
    </citation>
    <scope>NUCLEOTIDE SEQUENCE [LARGE SCALE GENOMIC DNA]</scope>
    <source>
        <strain evidence="4 5">DSM 10065</strain>
    </source>
</reference>
<dbReference type="PANTHER" id="PTHR42995:SF1">
    <property type="entry name" value="MALONATE DECARBOXYLASE BETA SUBUNIT"/>
    <property type="match status" value="1"/>
</dbReference>
<proteinExistence type="predicted"/>
<dbReference type="InterPro" id="IPR029045">
    <property type="entry name" value="ClpP/crotonase-like_dom_sf"/>
</dbReference>
<dbReference type="InterPro" id="IPR034733">
    <property type="entry name" value="AcCoA_carboxyl_beta"/>
</dbReference>
<dbReference type="PROSITE" id="PS50980">
    <property type="entry name" value="COA_CT_NTER"/>
    <property type="match status" value="1"/>
</dbReference>
<dbReference type="GO" id="GO:2001295">
    <property type="term" value="P:malonyl-CoA biosynthetic process"/>
    <property type="evidence" value="ECO:0007669"/>
    <property type="project" value="TreeGrafter"/>
</dbReference>
<evidence type="ECO:0000313" key="4">
    <source>
        <dbReference type="EMBL" id="PVY67722.1"/>
    </source>
</evidence>
<dbReference type="GO" id="GO:0016831">
    <property type="term" value="F:carboxy-lyase activity"/>
    <property type="evidence" value="ECO:0007669"/>
    <property type="project" value="InterPro"/>
</dbReference>
<keyword evidence="5" id="KW-1185">Reference proteome</keyword>